<comment type="similarity">
    <text evidence="1 5">Belongs to the glutathione peroxidase family.</text>
</comment>
<dbReference type="AlphaFoldDB" id="A0A1T4JTW4"/>
<dbReference type="EMBL" id="FUWH01000001">
    <property type="protein sequence ID" value="SJZ33545.1"/>
    <property type="molecule type" value="Genomic_DNA"/>
</dbReference>
<sequence>MKTFLSLILVAMLSAFTLPGGNPSIHQFKVKSIEGGIIDFSAFKGKKILVVNTASKCGYTPQYEALEKVYEQYRDKLVIVGFPANNFGAQEPGTDGEIQEFCKARFGVKFPLSSKISVKGDDMAPIYKWLTSKAENGVLDATIAWNFNKFLLDENGKMLAYFPSKVTPDSEEILKYLK</sequence>
<dbReference type="InterPro" id="IPR036249">
    <property type="entry name" value="Thioredoxin-like_sf"/>
</dbReference>
<evidence type="ECO:0000256" key="4">
    <source>
        <dbReference type="PIRSR" id="PIRSR000303-1"/>
    </source>
</evidence>
<dbReference type="CDD" id="cd00340">
    <property type="entry name" value="GSH_Peroxidase"/>
    <property type="match status" value="1"/>
</dbReference>
<evidence type="ECO:0000256" key="2">
    <source>
        <dbReference type="ARBA" id="ARBA00022559"/>
    </source>
</evidence>
<dbReference type="STRING" id="413434.SAMN04488132_101178"/>
<keyword evidence="3 5" id="KW-0560">Oxidoreductase</keyword>
<organism evidence="7 8">
    <name type="scientific">Sediminibacterium ginsengisoli</name>
    <dbReference type="NCBI Taxonomy" id="413434"/>
    <lineage>
        <taxon>Bacteria</taxon>
        <taxon>Pseudomonadati</taxon>
        <taxon>Bacteroidota</taxon>
        <taxon>Chitinophagia</taxon>
        <taxon>Chitinophagales</taxon>
        <taxon>Chitinophagaceae</taxon>
        <taxon>Sediminibacterium</taxon>
    </lineage>
</organism>
<dbReference type="RefSeq" id="WP_078829531.1">
    <property type="nucleotide sequence ID" value="NZ_FUWH01000001.1"/>
</dbReference>
<proteinExistence type="inferred from homology"/>
<keyword evidence="2 5" id="KW-0575">Peroxidase</keyword>
<name>A0A1T4JTW4_9BACT</name>
<reference evidence="7 8" key="1">
    <citation type="submission" date="2017-02" db="EMBL/GenBank/DDBJ databases">
        <authorList>
            <person name="Peterson S.W."/>
        </authorList>
    </citation>
    <scope>NUCLEOTIDE SEQUENCE [LARGE SCALE GENOMIC DNA]</scope>
    <source>
        <strain evidence="7 8">DSM 22335</strain>
    </source>
</reference>
<dbReference type="PANTHER" id="PTHR11592">
    <property type="entry name" value="GLUTATHIONE PEROXIDASE"/>
    <property type="match status" value="1"/>
</dbReference>
<dbReference type="PRINTS" id="PR01011">
    <property type="entry name" value="GLUTPROXDASE"/>
</dbReference>
<protein>
    <recommendedName>
        <fullName evidence="5">Glutathione peroxidase</fullName>
    </recommendedName>
</protein>
<accession>A0A1T4JTW4</accession>
<dbReference type="Proteomes" id="UP000190888">
    <property type="component" value="Unassembled WGS sequence"/>
</dbReference>
<keyword evidence="6" id="KW-0732">Signal</keyword>
<dbReference type="InterPro" id="IPR029759">
    <property type="entry name" value="GPX_AS"/>
</dbReference>
<feature type="active site" evidence="4">
    <location>
        <position position="57"/>
    </location>
</feature>
<dbReference type="GO" id="GO:0004601">
    <property type="term" value="F:peroxidase activity"/>
    <property type="evidence" value="ECO:0007669"/>
    <property type="project" value="UniProtKB-KW"/>
</dbReference>
<dbReference type="OrthoDB" id="9789406at2"/>
<evidence type="ECO:0000313" key="7">
    <source>
        <dbReference type="EMBL" id="SJZ33545.1"/>
    </source>
</evidence>
<dbReference type="PANTHER" id="PTHR11592:SF78">
    <property type="entry name" value="GLUTATHIONE PEROXIDASE"/>
    <property type="match status" value="1"/>
</dbReference>
<dbReference type="GO" id="GO:0006979">
    <property type="term" value="P:response to oxidative stress"/>
    <property type="evidence" value="ECO:0007669"/>
    <property type="project" value="InterPro"/>
</dbReference>
<evidence type="ECO:0000313" key="8">
    <source>
        <dbReference type="Proteomes" id="UP000190888"/>
    </source>
</evidence>
<dbReference type="SUPFAM" id="SSF52833">
    <property type="entry name" value="Thioredoxin-like"/>
    <property type="match status" value="1"/>
</dbReference>
<evidence type="ECO:0000256" key="1">
    <source>
        <dbReference type="ARBA" id="ARBA00006926"/>
    </source>
</evidence>
<keyword evidence="8" id="KW-1185">Reference proteome</keyword>
<dbReference type="Pfam" id="PF00255">
    <property type="entry name" value="GSHPx"/>
    <property type="match status" value="1"/>
</dbReference>
<dbReference type="PROSITE" id="PS00460">
    <property type="entry name" value="GLUTATHIONE_PEROXID_1"/>
    <property type="match status" value="1"/>
</dbReference>
<feature type="signal peptide" evidence="6">
    <location>
        <begin position="1"/>
        <end position="20"/>
    </location>
</feature>
<gene>
    <name evidence="7" type="ORF">SAMN04488132_101178</name>
</gene>
<dbReference type="InterPro" id="IPR000889">
    <property type="entry name" value="Glutathione_peroxidase"/>
</dbReference>
<evidence type="ECO:0000256" key="3">
    <source>
        <dbReference type="ARBA" id="ARBA00023002"/>
    </source>
</evidence>
<evidence type="ECO:0000256" key="5">
    <source>
        <dbReference type="RuleBase" id="RU000499"/>
    </source>
</evidence>
<dbReference type="PIRSF" id="PIRSF000303">
    <property type="entry name" value="Glutathion_perox"/>
    <property type="match status" value="1"/>
</dbReference>
<dbReference type="PROSITE" id="PS51355">
    <property type="entry name" value="GLUTATHIONE_PEROXID_3"/>
    <property type="match status" value="1"/>
</dbReference>
<feature type="chain" id="PRO_5012006996" description="Glutathione peroxidase" evidence="6">
    <location>
        <begin position="21"/>
        <end position="178"/>
    </location>
</feature>
<evidence type="ECO:0000256" key="6">
    <source>
        <dbReference type="SAM" id="SignalP"/>
    </source>
</evidence>
<dbReference type="Gene3D" id="3.40.30.10">
    <property type="entry name" value="Glutaredoxin"/>
    <property type="match status" value="1"/>
</dbReference>